<dbReference type="Pfam" id="PF04082">
    <property type="entry name" value="Fungal_trans"/>
    <property type="match status" value="1"/>
</dbReference>
<evidence type="ECO:0000256" key="4">
    <source>
        <dbReference type="ARBA" id="ARBA00023163"/>
    </source>
</evidence>
<evidence type="ECO:0000259" key="6">
    <source>
        <dbReference type="Pfam" id="PF04082"/>
    </source>
</evidence>
<dbReference type="PANTHER" id="PTHR47338">
    <property type="entry name" value="ZN(II)2CYS6 TRANSCRIPTION FACTOR (EUROFUNG)-RELATED"/>
    <property type="match status" value="1"/>
</dbReference>
<feature type="domain" description="Xylanolytic transcriptional activator regulatory" evidence="6">
    <location>
        <begin position="297"/>
        <end position="485"/>
    </location>
</feature>
<evidence type="ECO:0000313" key="8">
    <source>
        <dbReference type="Proteomes" id="UP000308199"/>
    </source>
</evidence>
<dbReference type="Gene3D" id="4.10.240.10">
    <property type="entry name" value="Zn(2)-C6 fungal-type DNA-binding domain"/>
    <property type="match status" value="1"/>
</dbReference>
<keyword evidence="2" id="KW-0479">Metal-binding</keyword>
<dbReference type="InterPro" id="IPR036864">
    <property type="entry name" value="Zn2-C6_fun-type_DNA-bd_sf"/>
</dbReference>
<organism evidence="7 8">
    <name type="scientific">Phellinidium pouzarii</name>
    <dbReference type="NCBI Taxonomy" id="167371"/>
    <lineage>
        <taxon>Eukaryota</taxon>
        <taxon>Fungi</taxon>
        <taxon>Dikarya</taxon>
        <taxon>Basidiomycota</taxon>
        <taxon>Agaricomycotina</taxon>
        <taxon>Agaricomycetes</taxon>
        <taxon>Hymenochaetales</taxon>
        <taxon>Hymenochaetaceae</taxon>
        <taxon>Phellinidium</taxon>
    </lineage>
</organism>
<dbReference type="InterPro" id="IPR001138">
    <property type="entry name" value="Zn2Cys6_DnaBD"/>
</dbReference>
<comment type="caution">
    <text evidence="7">The sequence shown here is derived from an EMBL/GenBank/DDBJ whole genome shotgun (WGS) entry which is preliminary data.</text>
</comment>
<dbReference type="CDD" id="cd12148">
    <property type="entry name" value="fungal_TF_MHR"/>
    <property type="match status" value="1"/>
</dbReference>
<evidence type="ECO:0000256" key="1">
    <source>
        <dbReference type="ARBA" id="ARBA00004123"/>
    </source>
</evidence>
<evidence type="ECO:0000256" key="2">
    <source>
        <dbReference type="ARBA" id="ARBA00022723"/>
    </source>
</evidence>
<keyword evidence="4" id="KW-0804">Transcription</keyword>
<evidence type="ECO:0000256" key="3">
    <source>
        <dbReference type="ARBA" id="ARBA00023015"/>
    </source>
</evidence>
<evidence type="ECO:0000313" key="7">
    <source>
        <dbReference type="EMBL" id="THH04594.1"/>
    </source>
</evidence>
<dbReference type="GO" id="GO:0000981">
    <property type="term" value="F:DNA-binding transcription factor activity, RNA polymerase II-specific"/>
    <property type="evidence" value="ECO:0007669"/>
    <property type="project" value="InterPro"/>
</dbReference>
<dbReference type="PANTHER" id="PTHR47338:SF29">
    <property type="entry name" value="ZN(2)-C6 FUNGAL-TYPE DOMAIN-CONTAINING PROTEIN"/>
    <property type="match status" value="1"/>
</dbReference>
<dbReference type="GO" id="GO:0008270">
    <property type="term" value="F:zinc ion binding"/>
    <property type="evidence" value="ECO:0007669"/>
    <property type="project" value="InterPro"/>
</dbReference>
<protein>
    <recommendedName>
        <fullName evidence="6">Xylanolytic transcriptional activator regulatory domain-containing protein</fullName>
    </recommendedName>
</protein>
<gene>
    <name evidence="7" type="ORF">EW145_g5404</name>
</gene>
<keyword evidence="8" id="KW-1185">Reference proteome</keyword>
<evidence type="ECO:0000256" key="5">
    <source>
        <dbReference type="ARBA" id="ARBA00023242"/>
    </source>
</evidence>
<sequence>MPMLSEMLHSEAWFYSFKLIAASGCLRLYFQLNCGRDLARRNIFRALMHSNLRLKIGQEIFFRICALQSSPQRSVPGCVSKIVALNQCTVSDGQSRNNLRVIRGPENESKPIVYHKFLNVEVVCFVINMSSRGHDEGKPTKPGPLKKGQACVASRCHSAFYRRFVDSYDSLFFHIPLFFQKCDGTRPICLKCSTNGRELDCEYSDGYLPTRTEMLQEYLVRLQNRVDTLESARSQRRQAIGNLMTQYDAPLRQSNTSFSLARPSTRWWEAEIPPVTISRILIDGFLQHAYQVGWALDNNRVLVKLSSTPSDEVYPHFGLVNAMYLWGVHFSFTLGGNTPVVPQIQTEIEQAIFARACAYLQTNQIEGQDPQRGLQAIQAEVLLATYLFSMGSGAGGTYTRNGISHKRSTNAQIAAPPLDAIEEGERIAVFWRVFCLDRQWAIARGRPSSLRLDGDAKVVILTPWPVAPESYEQGYSESRVSQPLKQFLEEQRNSTSGFSYPALSVKACFLCEHASYHATLPSSDSDNRATDATIFAFVTSLAALDSTAPTALKARFVGIHATAFLSFVRLHERNAPMDPGAYVRCVQAARYISTLLRNLDEEGIAELDPFVMPCFVTSCKVLMREISRTMQMQGPQQEQGGIIDYTIPGVLIEELERVMSILSVLAPVYPVLVSQLDSLREMRTNMQI</sequence>
<dbReference type="AlphaFoldDB" id="A0A4S4L083"/>
<dbReference type="GO" id="GO:0005634">
    <property type="term" value="C:nucleus"/>
    <property type="evidence" value="ECO:0007669"/>
    <property type="project" value="UniProtKB-SubCell"/>
</dbReference>
<reference evidence="7 8" key="1">
    <citation type="submission" date="2019-02" db="EMBL/GenBank/DDBJ databases">
        <title>Genome sequencing of the rare red list fungi Phellinidium pouzarii.</title>
        <authorList>
            <person name="Buettner E."/>
            <person name="Kellner H."/>
        </authorList>
    </citation>
    <scope>NUCLEOTIDE SEQUENCE [LARGE SCALE GENOMIC DNA]</scope>
    <source>
        <strain evidence="7 8">DSM 108285</strain>
    </source>
</reference>
<proteinExistence type="predicted"/>
<dbReference type="Proteomes" id="UP000308199">
    <property type="component" value="Unassembled WGS sequence"/>
</dbReference>
<dbReference type="InterPro" id="IPR007219">
    <property type="entry name" value="XnlR_reg_dom"/>
</dbReference>
<dbReference type="InterPro" id="IPR050815">
    <property type="entry name" value="TF_fung"/>
</dbReference>
<dbReference type="OrthoDB" id="2309723at2759"/>
<comment type="subcellular location">
    <subcellularLocation>
        <location evidence="1">Nucleus</location>
    </subcellularLocation>
</comment>
<dbReference type="GO" id="GO:0003677">
    <property type="term" value="F:DNA binding"/>
    <property type="evidence" value="ECO:0007669"/>
    <property type="project" value="InterPro"/>
</dbReference>
<dbReference type="CDD" id="cd00067">
    <property type="entry name" value="GAL4"/>
    <property type="match status" value="1"/>
</dbReference>
<dbReference type="GO" id="GO:0006351">
    <property type="term" value="P:DNA-templated transcription"/>
    <property type="evidence" value="ECO:0007669"/>
    <property type="project" value="InterPro"/>
</dbReference>
<accession>A0A4S4L083</accession>
<keyword evidence="3" id="KW-0805">Transcription regulation</keyword>
<name>A0A4S4L083_9AGAM</name>
<keyword evidence="5" id="KW-0539">Nucleus</keyword>
<dbReference type="EMBL" id="SGPK01000329">
    <property type="protein sequence ID" value="THH04594.1"/>
    <property type="molecule type" value="Genomic_DNA"/>
</dbReference>